<dbReference type="GO" id="GO:0008253">
    <property type="term" value="F:5'-nucleotidase activity"/>
    <property type="evidence" value="ECO:0007669"/>
    <property type="project" value="InterPro"/>
</dbReference>
<dbReference type="InterPro" id="IPR052550">
    <property type="entry name" value="Pyrimidine_5'-ntase_YjjG"/>
</dbReference>
<dbReference type="InterPro" id="IPR041492">
    <property type="entry name" value="HAD_2"/>
</dbReference>
<dbReference type="Proteomes" id="UP000553059">
    <property type="component" value="Unassembled WGS sequence"/>
</dbReference>
<dbReference type="InterPro" id="IPR006439">
    <property type="entry name" value="HAD-SF_hydro_IA"/>
</dbReference>
<dbReference type="Pfam" id="PF13419">
    <property type="entry name" value="HAD_2"/>
    <property type="match status" value="1"/>
</dbReference>
<sequence>MYNALFFDVDDTLLNFEQCSREALRKTFYHFSITYDDKTYDLFRSIDDQLWLLQKQGTLSVQDVLKLRFQQLFEQLDLRHGPTAFQNVFQEKLSEEYFMEPYAAESVQCLSSHYKLFVTSNGILKMQLKRLELAGLLSYFSDVFVSDDIGHEKPSAEFFDECLKRSQLKRGEVLLIGDSIKADIIGANNSTIDSCWYNPKHRSRDCDVKTNYIISDLSQLKNILL</sequence>
<dbReference type="InterPro" id="IPR011951">
    <property type="entry name" value="HAD-SF_hydro_IA_YjjG/PynA"/>
</dbReference>
<dbReference type="SFLD" id="SFLDG01129">
    <property type="entry name" value="C1.5:_HAD__Beta-PGM__Phosphata"/>
    <property type="match status" value="1"/>
</dbReference>
<dbReference type="Gene3D" id="1.10.150.240">
    <property type="entry name" value="Putative phosphatase, domain 2"/>
    <property type="match status" value="1"/>
</dbReference>
<dbReference type="InterPro" id="IPR036412">
    <property type="entry name" value="HAD-like_sf"/>
</dbReference>
<name>A0A7C7DAZ7_9FIRM</name>
<dbReference type="InterPro" id="IPR023214">
    <property type="entry name" value="HAD_sf"/>
</dbReference>
<evidence type="ECO:0000313" key="2">
    <source>
        <dbReference type="Proteomes" id="UP000553059"/>
    </source>
</evidence>
<dbReference type="SUPFAM" id="SSF56784">
    <property type="entry name" value="HAD-like"/>
    <property type="match status" value="1"/>
</dbReference>
<dbReference type="PANTHER" id="PTHR47478">
    <property type="match status" value="1"/>
</dbReference>
<organism evidence="1 2">
    <name type="scientific">Desulfitobacterium dehalogenans</name>
    <dbReference type="NCBI Taxonomy" id="36854"/>
    <lineage>
        <taxon>Bacteria</taxon>
        <taxon>Bacillati</taxon>
        <taxon>Bacillota</taxon>
        <taxon>Clostridia</taxon>
        <taxon>Eubacteriales</taxon>
        <taxon>Desulfitobacteriaceae</taxon>
        <taxon>Desulfitobacterium</taxon>
    </lineage>
</organism>
<dbReference type="InterPro" id="IPR023198">
    <property type="entry name" value="PGP-like_dom2"/>
</dbReference>
<gene>
    <name evidence="1" type="ORF">GX523_14145</name>
</gene>
<evidence type="ECO:0000313" key="1">
    <source>
        <dbReference type="EMBL" id="HHY27857.1"/>
    </source>
</evidence>
<protein>
    <submittedName>
        <fullName evidence="1">Noncanonical pyrimidine nucleotidase, YjjG family</fullName>
    </submittedName>
</protein>
<dbReference type="NCBIfam" id="TIGR01549">
    <property type="entry name" value="HAD-SF-IA-v1"/>
    <property type="match status" value="1"/>
</dbReference>
<reference evidence="1 2" key="1">
    <citation type="journal article" date="2020" name="Biotechnol. Biofuels">
        <title>New insights from the biogas microbiome by comprehensive genome-resolved metagenomics of nearly 1600 species originating from multiple anaerobic digesters.</title>
        <authorList>
            <person name="Campanaro S."/>
            <person name="Treu L."/>
            <person name="Rodriguez-R L.M."/>
            <person name="Kovalovszki A."/>
            <person name="Ziels R.M."/>
            <person name="Maus I."/>
            <person name="Zhu X."/>
            <person name="Kougias P.G."/>
            <person name="Basile A."/>
            <person name="Luo G."/>
            <person name="Schluter A."/>
            <person name="Konstantinidis K.T."/>
            <person name="Angelidaki I."/>
        </authorList>
    </citation>
    <scope>NUCLEOTIDE SEQUENCE [LARGE SCALE GENOMIC DNA]</scope>
    <source>
        <strain evidence="1">AS05jafATM_4</strain>
    </source>
</reference>
<proteinExistence type="predicted"/>
<accession>A0A7C7DAZ7</accession>
<dbReference type="AlphaFoldDB" id="A0A7C7DAZ7"/>
<dbReference type="SFLD" id="SFLDS00003">
    <property type="entry name" value="Haloacid_Dehalogenase"/>
    <property type="match status" value="1"/>
</dbReference>
<comment type="caution">
    <text evidence="1">The sequence shown here is derived from an EMBL/GenBank/DDBJ whole genome shotgun (WGS) entry which is preliminary data.</text>
</comment>
<dbReference type="PANTHER" id="PTHR47478:SF1">
    <property type="entry name" value="PYRIMIDINE 5'-NUCLEOTIDASE YJJG"/>
    <property type="match status" value="1"/>
</dbReference>
<dbReference type="EMBL" id="DUTF01000306">
    <property type="protein sequence ID" value="HHY27857.1"/>
    <property type="molecule type" value="Genomic_DNA"/>
</dbReference>
<dbReference type="NCBIfam" id="TIGR02254">
    <property type="entry name" value="YjjG_YfnB"/>
    <property type="match status" value="1"/>
</dbReference>
<dbReference type="Gene3D" id="3.40.50.1000">
    <property type="entry name" value="HAD superfamily/HAD-like"/>
    <property type="match status" value="1"/>
</dbReference>